<feature type="chain" id="PRO_5045174050" evidence="1">
    <location>
        <begin position="24"/>
        <end position="126"/>
    </location>
</feature>
<protein>
    <submittedName>
        <fullName evidence="2">Uncharacterized protein</fullName>
    </submittedName>
</protein>
<accession>A0ABU1DBU6</accession>
<dbReference type="Proteomes" id="UP001181622">
    <property type="component" value="Unassembled WGS sequence"/>
</dbReference>
<evidence type="ECO:0000313" key="2">
    <source>
        <dbReference type="EMBL" id="MDR4305574.1"/>
    </source>
</evidence>
<proteinExistence type="predicted"/>
<keyword evidence="3" id="KW-1185">Reference proteome</keyword>
<dbReference type="EMBL" id="JADBEO010000004">
    <property type="protein sequence ID" value="MDR4305574.1"/>
    <property type="molecule type" value="Genomic_DNA"/>
</dbReference>
<name>A0ABU1DBU6_9HYPH</name>
<comment type="caution">
    <text evidence="2">The sequence shown here is derived from an EMBL/GenBank/DDBJ whole genome shotgun (WGS) entry which is preliminary data.</text>
</comment>
<keyword evidence="1" id="KW-0732">Signal</keyword>
<evidence type="ECO:0000256" key="1">
    <source>
        <dbReference type="SAM" id="SignalP"/>
    </source>
</evidence>
<organism evidence="2 3">
    <name type="scientific">Chelatococcus sambhunathii</name>
    <dbReference type="NCBI Taxonomy" id="363953"/>
    <lineage>
        <taxon>Bacteria</taxon>
        <taxon>Pseudomonadati</taxon>
        <taxon>Pseudomonadota</taxon>
        <taxon>Alphaproteobacteria</taxon>
        <taxon>Hyphomicrobiales</taxon>
        <taxon>Chelatococcaceae</taxon>
        <taxon>Chelatococcus</taxon>
    </lineage>
</organism>
<sequence length="126" mass="13720">MSFRAFALAGAAAALGATLLADAASAQSTPQVYAQTEQALRAKLKSAFAGQPARFGFENFRRRTDGKQEAVCGQATIYIGRDKPKLVRFVYRYNSSDAAIETLAPDETRTVQALWNSLCLRGQKIE</sequence>
<feature type="signal peptide" evidence="1">
    <location>
        <begin position="1"/>
        <end position="23"/>
    </location>
</feature>
<evidence type="ECO:0000313" key="3">
    <source>
        <dbReference type="Proteomes" id="UP001181622"/>
    </source>
</evidence>
<reference evidence="2" key="1">
    <citation type="submission" date="2020-10" db="EMBL/GenBank/DDBJ databases">
        <authorList>
            <person name="Abbas A."/>
            <person name="Razzaq R."/>
            <person name="Waqas M."/>
            <person name="Abbas N."/>
            <person name="Nielsen T.K."/>
            <person name="Hansen L.H."/>
            <person name="Hussain S."/>
            <person name="Shahid M."/>
        </authorList>
    </citation>
    <scope>NUCLEOTIDE SEQUENCE</scope>
    <source>
        <strain evidence="2">S14</strain>
    </source>
</reference>
<gene>
    <name evidence="2" type="ORF">IHQ68_02920</name>
</gene>
<dbReference type="RefSeq" id="WP_309388690.1">
    <property type="nucleotide sequence ID" value="NZ_JADBEO010000004.1"/>
</dbReference>